<evidence type="ECO:0000313" key="1">
    <source>
        <dbReference type="EMBL" id="EKV06042.1"/>
    </source>
</evidence>
<reference evidence="2" key="1">
    <citation type="journal article" date="2012" name="BMC Genomics">
        <title>Genome sequence of the necrotrophic fungus Penicillium digitatum, the main postharvest pathogen of citrus.</title>
        <authorList>
            <person name="Marcet-Houben M."/>
            <person name="Ballester A.-R."/>
            <person name="de la Fuente B."/>
            <person name="Harries E."/>
            <person name="Marcos J.F."/>
            <person name="Gonzalez-Candelas L."/>
            <person name="Gabaldon T."/>
        </authorList>
    </citation>
    <scope>NUCLEOTIDE SEQUENCE [LARGE SCALE GENOMIC DNA]</scope>
    <source>
        <strain evidence="2">Pd1 / CECT 20795</strain>
    </source>
</reference>
<sequence>MPLEAFNAKPQLNSCIRQSSHGIEISGDAV</sequence>
<dbReference type="EMBL" id="AKCU01000488">
    <property type="protein sequence ID" value="EKV06042.1"/>
    <property type="molecule type" value="Genomic_DNA"/>
</dbReference>
<dbReference type="KEGG" id="pdp:PDIP_80720"/>
<evidence type="ECO:0000313" key="2">
    <source>
        <dbReference type="Proteomes" id="UP000009886"/>
    </source>
</evidence>
<comment type="caution">
    <text evidence="1">The sequence shown here is derived from an EMBL/GenBank/DDBJ whole genome shotgun (WGS) entry which is preliminary data.</text>
</comment>
<accession>K9FD17</accession>
<gene>
    <name evidence="1" type="ORF">PDIP_80720</name>
</gene>
<name>K9FD17_PEND1</name>
<organism evidence="1 2">
    <name type="scientific">Penicillium digitatum (strain Pd1 / CECT 20795)</name>
    <name type="common">Green mold</name>
    <dbReference type="NCBI Taxonomy" id="1170230"/>
    <lineage>
        <taxon>Eukaryota</taxon>
        <taxon>Fungi</taxon>
        <taxon>Dikarya</taxon>
        <taxon>Ascomycota</taxon>
        <taxon>Pezizomycotina</taxon>
        <taxon>Eurotiomycetes</taxon>
        <taxon>Eurotiomycetidae</taxon>
        <taxon>Eurotiales</taxon>
        <taxon>Aspergillaceae</taxon>
        <taxon>Penicillium</taxon>
    </lineage>
</organism>
<proteinExistence type="predicted"/>
<dbReference type="AlphaFoldDB" id="K9FD17"/>
<dbReference type="Proteomes" id="UP000009886">
    <property type="component" value="Unassembled WGS sequence"/>
</dbReference>
<dbReference type="HOGENOM" id="CLU_3406511_0_0_1"/>
<protein>
    <submittedName>
        <fullName evidence="1">Uncharacterized protein</fullName>
    </submittedName>
</protein>
<dbReference type="VEuPathDB" id="FungiDB:PDIP_80720"/>